<dbReference type="OrthoDB" id="2647723at2"/>
<dbReference type="RefSeq" id="WP_113032592.1">
    <property type="nucleotide sequence ID" value="NZ_QMFB01000011.1"/>
</dbReference>
<proteinExistence type="predicted"/>
<gene>
    <name evidence="6" type="ORF">DQG23_19705</name>
</gene>
<name>A0A329MP34_9BACL</name>
<evidence type="ECO:0000256" key="4">
    <source>
        <dbReference type="SAM" id="Phobius"/>
    </source>
</evidence>
<dbReference type="PROSITE" id="PS00041">
    <property type="entry name" value="HTH_ARAC_FAMILY_1"/>
    <property type="match status" value="1"/>
</dbReference>
<dbReference type="EMBL" id="QMFB01000011">
    <property type="protein sequence ID" value="RAV19687.1"/>
    <property type="molecule type" value="Genomic_DNA"/>
</dbReference>
<reference evidence="6 7" key="1">
    <citation type="journal article" date="2009" name="Int. J. Syst. Evol. Microbiol.">
        <title>Paenibacillus contaminans sp. nov., isolated from a contaminated laboratory plate.</title>
        <authorList>
            <person name="Chou J.H."/>
            <person name="Lee J.H."/>
            <person name="Lin M.C."/>
            <person name="Chang P.S."/>
            <person name="Arun A.B."/>
            <person name="Young C.C."/>
            <person name="Chen W.M."/>
        </authorList>
    </citation>
    <scope>NUCLEOTIDE SEQUENCE [LARGE SCALE GENOMIC DNA]</scope>
    <source>
        <strain evidence="6 7">CKOBP-6</strain>
    </source>
</reference>
<dbReference type="GO" id="GO:0003700">
    <property type="term" value="F:DNA-binding transcription factor activity"/>
    <property type="evidence" value="ECO:0007669"/>
    <property type="project" value="InterPro"/>
</dbReference>
<comment type="caution">
    <text evidence="6">The sequence shown here is derived from an EMBL/GenBank/DDBJ whole genome shotgun (WGS) entry which is preliminary data.</text>
</comment>
<keyword evidence="4" id="KW-0472">Membrane</keyword>
<dbReference type="AlphaFoldDB" id="A0A329MP34"/>
<sequence length="759" mass="87286">MLEEIASRTIRPRSLFAKLLTGFLAVIFLLVAFNFISSFYLKNKIHDEIVKSNSLSINHTVEAYENHFQLTKNMIASLNQNERWTGNLNILRHVKENNGYNSVEDVKAELRTLYSNPFMFFENLIIHFRNDAYVLEKDGTSSSSDMFSKYYYSPSYSADFWNKQFDERTSFRVLPAAKFTEKSMGIEKQKGILFPIIVKTMPYNDLYFIVMLDAQKLFQAHHISTDQNFYILDPAGSPIYASAEDAKLEPLSASEMSKEVVKQGNFYYFLKKGTETGFTYVSVVPAETITLQLVKLNLILMSLLAATVVICIVASVFFSLNLNKPVRKIIESIKDWDQGGAPVRSNQISDFDLISRKVSSMLKTNQDIKTDLNKKTSLLRKYALTDKLKNIHSNLAEIRDLADANMPFVLIMMEVTFKERFRELQIDADKGIYYIREYVDSILLQTFKESVTFQMEQNQVMSLIFVPDENADISASVAELKSLLEVDHHLYLVTIAVSSVYGAGAEFHSGYEEISSLLRQRKLRDESQLIFGEDRNEAEPIPFTVSMEEEFHTRLMSGTVEAMQEWIKRNLGHMQKKGSPVEQYRQFARDVAAQLEKSLLRLNVPASARNGLTKPSLEPLRGFYSTEQYEEWFYLLLAPAIHLIQQKSDDQDPITRFVMDYLDRHLHEDINLDIMADKLNITSGYLSTYFKEKTGMNFSDYLNDLRVQRAKALLLNVELKIQEVAALVGYQNVNSFIRMFKRYSGVTPGEYRKKADSYG</sequence>
<dbReference type="Proteomes" id="UP000250369">
    <property type="component" value="Unassembled WGS sequence"/>
</dbReference>
<keyword evidence="4" id="KW-1133">Transmembrane helix</keyword>
<dbReference type="InterPro" id="IPR020449">
    <property type="entry name" value="Tscrpt_reg_AraC-type_HTH"/>
</dbReference>
<dbReference type="PRINTS" id="PR00032">
    <property type="entry name" value="HTHARAC"/>
</dbReference>
<dbReference type="GO" id="GO:0043565">
    <property type="term" value="F:sequence-specific DNA binding"/>
    <property type="evidence" value="ECO:0007669"/>
    <property type="project" value="InterPro"/>
</dbReference>
<evidence type="ECO:0000256" key="3">
    <source>
        <dbReference type="ARBA" id="ARBA00023163"/>
    </source>
</evidence>
<keyword evidence="2" id="KW-0238">DNA-binding</keyword>
<evidence type="ECO:0000256" key="2">
    <source>
        <dbReference type="ARBA" id="ARBA00023125"/>
    </source>
</evidence>
<evidence type="ECO:0000313" key="7">
    <source>
        <dbReference type="Proteomes" id="UP000250369"/>
    </source>
</evidence>
<organism evidence="6 7">
    <name type="scientific">Paenibacillus contaminans</name>
    <dbReference type="NCBI Taxonomy" id="450362"/>
    <lineage>
        <taxon>Bacteria</taxon>
        <taxon>Bacillati</taxon>
        <taxon>Bacillota</taxon>
        <taxon>Bacilli</taxon>
        <taxon>Bacillales</taxon>
        <taxon>Paenibacillaceae</taxon>
        <taxon>Paenibacillus</taxon>
    </lineage>
</organism>
<keyword evidence="4" id="KW-0812">Transmembrane</keyword>
<dbReference type="Pfam" id="PF12833">
    <property type="entry name" value="HTH_18"/>
    <property type="match status" value="1"/>
</dbReference>
<feature type="domain" description="HTH araC/xylS-type" evidence="5">
    <location>
        <begin position="656"/>
        <end position="754"/>
    </location>
</feature>
<dbReference type="InterPro" id="IPR018060">
    <property type="entry name" value="HTH_AraC"/>
</dbReference>
<dbReference type="InterPro" id="IPR018062">
    <property type="entry name" value="HTH_AraC-typ_CS"/>
</dbReference>
<dbReference type="PROSITE" id="PS01124">
    <property type="entry name" value="HTH_ARAC_FAMILY_2"/>
    <property type="match status" value="1"/>
</dbReference>
<feature type="transmembrane region" description="Helical" evidence="4">
    <location>
        <begin position="298"/>
        <end position="320"/>
    </location>
</feature>
<dbReference type="Gene3D" id="1.10.10.60">
    <property type="entry name" value="Homeodomain-like"/>
    <property type="match status" value="2"/>
</dbReference>
<feature type="transmembrane region" description="Helical" evidence="4">
    <location>
        <begin position="20"/>
        <end position="41"/>
    </location>
</feature>
<dbReference type="InterPro" id="IPR009057">
    <property type="entry name" value="Homeodomain-like_sf"/>
</dbReference>
<protein>
    <recommendedName>
        <fullName evidence="5">HTH araC/xylS-type domain-containing protein</fullName>
    </recommendedName>
</protein>
<evidence type="ECO:0000259" key="5">
    <source>
        <dbReference type="PROSITE" id="PS01124"/>
    </source>
</evidence>
<evidence type="ECO:0000256" key="1">
    <source>
        <dbReference type="ARBA" id="ARBA00023015"/>
    </source>
</evidence>
<dbReference type="PANTHER" id="PTHR43280">
    <property type="entry name" value="ARAC-FAMILY TRANSCRIPTIONAL REGULATOR"/>
    <property type="match status" value="1"/>
</dbReference>
<accession>A0A329MP34</accession>
<evidence type="ECO:0000313" key="6">
    <source>
        <dbReference type="EMBL" id="RAV19687.1"/>
    </source>
</evidence>
<dbReference type="PANTHER" id="PTHR43280:SF28">
    <property type="entry name" value="HTH-TYPE TRANSCRIPTIONAL ACTIVATOR RHAS"/>
    <property type="match status" value="1"/>
</dbReference>
<keyword evidence="3" id="KW-0804">Transcription</keyword>
<dbReference type="SMART" id="SM00342">
    <property type="entry name" value="HTH_ARAC"/>
    <property type="match status" value="1"/>
</dbReference>
<keyword evidence="1" id="KW-0805">Transcription regulation</keyword>
<dbReference type="SUPFAM" id="SSF46689">
    <property type="entry name" value="Homeodomain-like"/>
    <property type="match status" value="2"/>
</dbReference>
<keyword evidence="7" id="KW-1185">Reference proteome</keyword>